<dbReference type="Proteomes" id="UP000321947">
    <property type="component" value="Unassembled WGS sequence"/>
</dbReference>
<evidence type="ECO:0000313" key="3">
    <source>
        <dbReference type="Proteomes" id="UP000321947"/>
    </source>
</evidence>
<reference evidence="2 3" key="1">
    <citation type="submission" date="2019-08" db="EMBL/GenBank/DDBJ databases">
        <title>Draft genome sequences of two oriental melons (Cucumis melo L. var makuwa).</title>
        <authorList>
            <person name="Kwon S.-Y."/>
        </authorList>
    </citation>
    <scope>NUCLEOTIDE SEQUENCE [LARGE SCALE GENOMIC DNA]</scope>
    <source>
        <strain evidence="3">cv. Chang Bougi</strain>
        <tissue evidence="2">Leaf</tissue>
    </source>
</reference>
<dbReference type="AlphaFoldDB" id="A0A5D3DUD8"/>
<evidence type="ECO:0000256" key="1">
    <source>
        <dbReference type="SAM" id="MobiDB-lite"/>
    </source>
</evidence>
<sequence length="84" mass="9514">MLHRSVGGIDQLEGLPHEATWEVCDDFKQPFPDFHLEDKVDLEEECNDRLPIILQCNRRGKKGKARVRESLGSENGDHSGARVS</sequence>
<feature type="compositionally biased region" description="Basic and acidic residues" evidence="1">
    <location>
        <begin position="66"/>
        <end position="84"/>
    </location>
</feature>
<gene>
    <name evidence="2" type="ORF">E5676_scaffold394G00120</name>
</gene>
<name>A0A5D3DUD8_CUCMM</name>
<proteinExistence type="predicted"/>
<accession>A0A5D3DUD8</accession>
<protein>
    <submittedName>
        <fullName evidence="2">Uncharacterized protein</fullName>
    </submittedName>
</protein>
<feature type="region of interest" description="Disordered" evidence="1">
    <location>
        <begin position="60"/>
        <end position="84"/>
    </location>
</feature>
<evidence type="ECO:0000313" key="2">
    <source>
        <dbReference type="EMBL" id="TYK27326.1"/>
    </source>
</evidence>
<organism evidence="2 3">
    <name type="scientific">Cucumis melo var. makuwa</name>
    <name type="common">Oriental melon</name>
    <dbReference type="NCBI Taxonomy" id="1194695"/>
    <lineage>
        <taxon>Eukaryota</taxon>
        <taxon>Viridiplantae</taxon>
        <taxon>Streptophyta</taxon>
        <taxon>Embryophyta</taxon>
        <taxon>Tracheophyta</taxon>
        <taxon>Spermatophyta</taxon>
        <taxon>Magnoliopsida</taxon>
        <taxon>eudicotyledons</taxon>
        <taxon>Gunneridae</taxon>
        <taxon>Pentapetalae</taxon>
        <taxon>rosids</taxon>
        <taxon>fabids</taxon>
        <taxon>Cucurbitales</taxon>
        <taxon>Cucurbitaceae</taxon>
        <taxon>Benincaseae</taxon>
        <taxon>Cucumis</taxon>
    </lineage>
</organism>
<dbReference type="EMBL" id="SSTD01002819">
    <property type="protein sequence ID" value="TYK27326.1"/>
    <property type="molecule type" value="Genomic_DNA"/>
</dbReference>
<comment type="caution">
    <text evidence="2">The sequence shown here is derived from an EMBL/GenBank/DDBJ whole genome shotgun (WGS) entry which is preliminary data.</text>
</comment>